<dbReference type="EMBL" id="KZ995504">
    <property type="protein sequence ID" value="RKO90542.1"/>
    <property type="molecule type" value="Genomic_DNA"/>
</dbReference>
<dbReference type="InterPro" id="IPR051000">
    <property type="entry name" value="Homeobox_DNA-bind_prot"/>
</dbReference>
<keyword evidence="2 5" id="KW-0238">DNA-binding</keyword>
<dbReference type="AlphaFoldDB" id="A0A4P9WDU7"/>
<dbReference type="Pfam" id="PF00046">
    <property type="entry name" value="Homeodomain"/>
    <property type="match status" value="1"/>
</dbReference>
<dbReference type="OrthoDB" id="6159439at2759"/>
<evidence type="ECO:0000256" key="5">
    <source>
        <dbReference type="PROSITE-ProRule" id="PRU00108"/>
    </source>
</evidence>
<keyword evidence="9" id="KW-1185">Reference proteome</keyword>
<dbReference type="InterPro" id="IPR001356">
    <property type="entry name" value="HD"/>
</dbReference>
<keyword evidence="4 5" id="KW-0539">Nucleus</keyword>
<evidence type="ECO:0000259" key="7">
    <source>
        <dbReference type="PROSITE" id="PS50071"/>
    </source>
</evidence>
<dbReference type="GO" id="GO:0005634">
    <property type="term" value="C:nucleus"/>
    <property type="evidence" value="ECO:0007669"/>
    <property type="project" value="UniProtKB-SubCell"/>
</dbReference>
<dbReference type="SUPFAM" id="SSF46689">
    <property type="entry name" value="Homeodomain-like"/>
    <property type="match status" value="1"/>
</dbReference>
<organism evidence="8 9">
    <name type="scientific">Blyttiomyces helicus</name>
    <dbReference type="NCBI Taxonomy" id="388810"/>
    <lineage>
        <taxon>Eukaryota</taxon>
        <taxon>Fungi</taxon>
        <taxon>Fungi incertae sedis</taxon>
        <taxon>Chytridiomycota</taxon>
        <taxon>Chytridiomycota incertae sedis</taxon>
        <taxon>Chytridiomycetes</taxon>
        <taxon>Chytridiomycetes incertae sedis</taxon>
        <taxon>Blyttiomyces</taxon>
    </lineage>
</organism>
<dbReference type="GO" id="GO:0000978">
    <property type="term" value="F:RNA polymerase II cis-regulatory region sequence-specific DNA binding"/>
    <property type="evidence" value="ECO:0007669"/>
    <property type="project" value="TreeGrafter"/>
</dbReference>
<protein>
    <submittedName>
        <fullName evidence="8">Homeobox domain-containing protein</fullName>
    </submittedName>
</protein>
<sequence>MQSPIAIIANLPCPQSHLQLIVLQESFEQNSMPTNDERKTLAEQIGMDPRTIQIWFQNRRAARKK</sequence>
<evidence type="ECO:0000256" key="4">
    <source>
        <dbReference type="ARBA" id="ARBA00023242"/>
    </source>
</evidence>
<dbReference type="GO" id="GO:0000981">
    <property type="term" value="F:DNA-binding transcription factor activity, RNA polymerase II-specific"/>
    <property type="evidence" value="ECO:0007669"/>
    <property type="project" value="InterPro"/>
</dbReference>
<dbReference type="PROSITE" id="PS00027">
    <property type="entry name" value="HOMEOBOX_1"/>
    <property type="match status" value="1"/>
</dbReference>
<dbReference type="Gene3D" id="1.10.10.60">
    <property type="entry name" value="Homeodomain-like"/>
    <property type="match status" value="1"/>
</dbReference>
<evidence type="ECO:0000313" key="9">
    <source>
        <dbReference type="Proteomes" id="UP000269721"/>
    </source>
</evidence>
<dbReference type="PANTHER" id="PTHR24324:SF5">
    <property type="entry name" value="HEMATOPOIETICALLY-EXPRESSED HOMEOBOX PROTEIN HHEX"/>
    <property type="match status" value="1"/>
</dbReference>
<dbReference type="InterPro" id="IPR009057">
    <property type="entry name" value="Homeodomain-like_sf"/>
</dbReference>
<evidence type="ECO:0000256" key="2">
    <source>
        <dbReference type="ARBA" id="ARBA00023125"/>
    </source>
</evidence>
<name>A0A4P9WDU7_9FUNG</name>
<evidence type="ECO:0000256" key="1">
    <source>
        <dbReference type="ARBA" id="ARBA00004123"/>
    </source>
</evidence>
<dbReference type="SMART" id="SM00389">
    <property type="entry name" value="HOX"/>
    <property type="match status" value="1"/>
</dbReference>
<dbReference type="InterPro" id="IPR017970">
    <property type="entry name" value="Homeobox_CS"/>
</dbReference>
<evidence type="ECO:0000256" key="3">
    <source>
        <dbReference type="ARBA" id="ARBA00023155"/>
    </source>
</evidence>
<dbReference type="Proteomes" id="UP000269721">
    <property type="component" value="Unassembled WGS sequence"/>
</dbReference>
<dbReference type="PROSITE" id="PS50071">
    <property type="entry name" value="HOMEOBOX_2"/>
    <property type="match status" value="1"/>
</dbReference>
<evidence type="ECO:0000256" key="6">
    <source>
        <dbReference type="RuleBase" id="RU000682"/>
    </source>
</evidence>
<evidence type="ECO:0000313" key="8">
    <source>
        <dbReference type="EMBL" id="RKO90542.1"/>
    </source>
</evidence>
<accession>A0A4P9WDU7</accession>
<feature type="non-terminal residue" evidence="8">
    <location>
        <position position="65"/>
    </location>
</feature>
<dbReference type="GO" id="GO:0030154">
    <property type="term" value="P:cell differentiation"/>
    <property type="evidence" value="ECO:0007669"/>
    <property type="project" value="TreeGrafter"/>
</dbReference>
<gene>
    <name evidence="8" type="ORF">BDK51DRAFT_20816</name>
</gene>
<reference evidence="9" key="1">
    <citation type="journal article" date="2018" name="Nat. Microbiol.">
        <title>Leveraging single-cell genomics to expand the fungal tree of life.</title>
        <authorList>
            <person name="Ahrendt S.R."/>
            <person name="Quandt C.A."/>
            <person name="Ciobanu D."/>
            <person name="Clum A."/>
            <person name="Salamov A."/>
            <person name="Andreopoulos B."/>
            <person name="Cheng J.F."/>
            <person name="Woyke T."/>
            <person name="Pelin A."/>
            <person name="Henrissat B."/>
            <person name="Reynolds N.K."/>
            <person name="Benny G.L."/>
            <person name="Smith M.E."/>
            <person name="James T.Y."/>
            <person name="Grigoriev I.V."/>
        </authorList>
    </citation>
    <scope>NUCLEOTIDE SEQUENCE [LARGE SCALE GENOMIC DNA]</scope>
</reference>
<comment type="subcellular location">
    <subcellularLocation>
        <location evidence="1 5 6">Nucleus</location>
    </subcellularLocation>
</comment>
<proteinExistence type="predicted"/>
<feature type="domain" description="Homeobox" evidence="7">
    <location>
        <begin position="19"/>
        <end position="65"/>
    </location>
</feature>
<keyword evidence="3 5" id="KW-0371">Homeobox</keyword>
<dbReference type="PANTHER" id="PTHR24324">
    <property type="entry name" value="HOMEOBOX PROTEIN HHEX"/>
    <property type="match status" value="1"/>
</dbReference>
<dbReference type="CDD" id="cd00086">
    <property type="entry name" value="homeodomain"/>
    <property type="match status" value="1"/>
</dbReference>